<dbReference type="PANTHER" id="PTHR36978">
    <property type="entry name" value="P-LOOP CONTAINING NUCLEOTIDE TRIPHOSPHATE HYDROLASE"/>
    <property type="match status" value="1"/>
</dbReference>
<name>A0A8H3ZDW9_VENIN</name>
<dbReference type="PANTHER" id="PTHR36978:SF3">
    <property type="entry name" value="P-LOOP CONTAINING NUCLEOSIDE TRIPHOSPHATE HYDROLASE PROTEIN"/>
    <property type="match status" value="1"/>
</dbReference>
<evidence type="ECO:0000313" key="3">
    <source>
        <dbReference type="EMBL" id="KAE9990971.1"/>
    </source>
</evidence>
<feature type="transmembrane region" description="Helical" evidence="1">
    <location>
        <begin position="289"/>
        <end position="307"/>
    </location>
</feature>
<evidence type="ECO:0000256" key="1">
    <source>
        <dbReference type="SAM" id="Phobius"/>
    </source>
</evidence>
<keyword evidence="1" id="KW-0812">Transmembrane</keyword>
<keyword evidence="1" id="KW-1133">Transmembrane helix</keyword>
<keyword evidence="5" id="KW-1185">Reference proteome</keyword>
<comment type="caution">
    <text evidence="2">The sequence shown here is derived from an EMBL/GenBank/DDBJ whole genome shotgun (WGS) entry which is preliminary data.</text>
</comment>
<evidence type="ECO:0000313" key="4">
    <source>
        <dbReference type="Proteomes" id="UP000447873"/>
    </source>
</evidence>
<evidence type="ECO:0000313" key="5">
    <source>
        <dbReference type="Proteomes" id="UP000490939"/>
    </source>
</evidence>
<sequence length="332" mass="37028">MTQITPTQASALQRMAINTSTKSAPSSVSTLRVIACGLPRTGTTTTGRALSILLNGSVWDGGGDSFAGSPTRQRQLLSLASYCPIRTPSDRTQVLNLLRTFTEGKVASTDQPGCYFIEELLALYPDAKVICMTRDRESWWASYSALWKIIHDLSTHPFLFLSPSLRRYCSFSFDFYARVPQAVGMKTSQASAWPVSNQAELYERHAEYVKRSVPAGQLYYFDVKSGWGPLCDILGVEVPDLPFPHEMPRAWLTSGRAAITEKLRRRFLMLLLWVSGSVLLAIWRWRGNVVAFGAKLIFMLASGLMYAKSRLNGLTGQKWHFPNSISKQGLVE</sequence>
<dbReference type="InterPro" id="IPR040632">
    <property type="entry name" value="Sulfotransfer_4"/>
</dbReference>
<dbReference type="Gene3D" id="3.40.50.300">
    <property type="entry name" value="P-loop containing nucleotide triphosphate hydrolases"/>
    <property type="match status" value="1"/>
</dbReference>
<dbReference type="InterPro" id="IPR027417">
    <property type="entry name" value="P-loop_NTPase"/>
</dbReference>
<organism evidence="2 4">
    <name type="scientific">Venturia inaequalis</name>
    <name type="common">Apple scab fungus</name>
    <dbReference type="NCBI Taxonomy" id="5025"/>
    <lineage>
        <taxon>Eukaryota</taxon>
        <taxon>Fungi</taxon>
        <taxon>Dikarya</taxon>
        <taxon>Ascomycota</taxon>
        <taxon>Pezizomycotina</taxon>
        <taxon>Dothideomycetes</taxon>
        <taxon>Pleosporomycetidae</taxon>
        <taxon>Venturiales</taxon>
        <taxon>Venturiaceae</taxon>
        <taxon>Venturia</taxon>
    </lineage>
</organism>
<reference evidence="2 4" key="1">
    <citation type="submission" date="2018-12" db="EMBL/GenBank/DDBJ databases">
        <title>Venturia inaequalis Genome Resource.</title>
        <authorList>
            <person name="Lichtner F.J."/>
        </authorList>
    </citation>
    <scope>NUCLEOTIDE SEQUENCE [LARGE SCALE GENOMIC DNA]</scope>
    <source>
        <strain evidence="2 4">120213</strain>
        <strain evidence="3 5">DMI_063113</strain>
    </source>
</reference>
<dbReference type="Pfam" id="PF17784">
    <property type="entry name" value="Sulfotransfer_4"/>
    <property type="match status" value="1"/>
</dbReference>
<dbReference type="Proteomes" id="UP000447873">
    <property type="component" value="Unassembled WGS sequence"/>
</dbReference>
<keyword evidence="1" id="KW-0472">Membrane</keyword>
<dbReference type="SUPFAM" id="SSF52540">
    <property type="entry name" value="P-loop containing nucleoside triphosphate hydrolases"/>
    <property type="match status" value="1"/>
</dbReference>
<evidence type="ECO:0000313" key="2">
    <source>
        <dbReference type="EMBL" id="KAE9988676.1"/>
    </source>
</evidence>
<gene>
    <name evidence="3" type="ORF">EG327_000684</name>
    <name evidence="2" type="ORF">EG328_008693</name>
</gene>
<dbReference type="Proteomes" id="UP000490939">
    <property type="component" value="Unassembled WGS sequence"/>
</dbReference>
<accession>A0A8H3ZDW9</accession>
<dbReference type="AlphaFoldDB" id="A0A8H3ZDW9"/>
<dbReference type="EMBL" id="WNWR01000114">
    <property type="protein sequence ID" value="KAE9990971.1"/>
    <property type="molecule type" value="Genomic_DNA"/>
</dbReference>
<feature type="transmembrane region" description="Helical" evidence="1">
    <location>
        <begin position="266"/>
        <end position="283"/>
    </location>
</feature>
<dbReference type="EMBL" id="WNWS01000005">
    <property type="protein sequence ID" value="KAE9988676.1"/>
    <property type="molecule type" value="Genomic_DNA"/>
</dbReference>
<protein>
    <recommendedName>
        <fullName evidence="6">P-loop containing nucleoside triphosphate hydrolase protein</fullName>
    </recommendedName>
</protein>
<evidence type="ECO:0008006" key="6">
    <source>
        <dbReference type="Google" id="ProtNLM"/>
    </source>
</evidence>
<proteinExistence type="predicted"/>